<proteinExistence type="predicted"/>
<dbReference type="eggNOG" id="COG0388">
    <property type="taxonomic scope" value="Bacteria"/>
</dbReference>
<dbReference type="HOGENOM" id="CLU_030130_3_6_0"/>
<evidence type="ECO:0000259" key="2">
    <source>
        <dbReference type="PROSITE" id="PS50263"/>
    </source>
</evidence>
<dbReference type="InterPro" id="IPR036526">
    <property type="entry name" value="C-N_Hydrolase_sf"/>
</dbReference>
<reference evidence="3 4" key="1">
    <citation type="submission" date="2010-12" db="EMBL/GenBank/DDBJ databases">
        <title>Whole genome sequence of Anaerolinea thermophila UNI-1.</title>
        <authorList>
            <person name="Narita-Yamada S."/>
            <person name="Kishi E."/>
            <person name="Watanabe Y."/>
            <person name="Takasaki K."/>
            <person name="Ankai A."/>
            <person name="Oguchi A."/>
            <person name="Fukui S."/>
            <person name="Takahashi M."/>
            <person name="Yashiro I."/>
            <person name="Hosoyama A."/>
            <person name="Sekiguchi Y."/>
            <person name="Hanada S."/>
            <person name="Fujita N."/>
        </authorList>
    </citation>
    <scope>NUCLEOTIDE SEQUENCE [LARGE SCALE GENOMIC DNA]</scope>
    <source>
        <strain evidence="4">DSM 14523 / JCM 11388 / NBRC 100420 / UNI-1</strain>
    </source>
</reference>
<dbReference type="CDD" id="cd07586">
    <property type="entry name" value="nitrilase_8"/>
    <property type="match status" value="1"/>
</dbReference>
<dbReference type="PROSITE" id="PS50263">
    <property type="entry name" value="CN_HYDROLASE"/>
    <property type="match status" value="1"/>
</dbReference>
<dbReference type="Pfam" id="PF00795">
    <property type="entry name" value="CN_hydrolase"/>
    <property type="match status" value="1"/>
</dbReference>
<dbReference type="InterPro" id="IPR003010">
    <property type="entry name" value="C-N_Hydrolase"/>
</dbReference>
<evidence type="ECO:0000313" key="3">
    <source>
        <dbReference type="EMBL" id="BAJ62810.1"/>
    </source>
</evidence>
<protein>
    <submittedName>
        <fullName evidence="3">Hydrolase</fullName>
    </submittedName>
</protein>
<dbReference type="PANTHER" id="PTHR43674">
    <property type="entry name" value="NITRILASE C965.09-RELATED"/>
    <property type="match status" value="1"/>
</dbReference>
<dbReference type="InterPro" id="IPR050345">
    <property type="entry name" value="Aliph_Amidase/BUP"/>
</dbReference>
<dbReference type="RefSeq" id="WP_013559203.1">
    <property type="nucleotide sequence ID" value="NC_014960.1"/>
</dbReference>
<name>E8N2K4_ANATU</name>
<dbReference type="SUPFAM" id="SSF56317">
    <property type="entry name" value="Carbon-nitrogen hydrolase"/>
    <property type="match status" value="1"/>
</dbReference>
<sequence>MKLCLALAQINTVLGNVQKNLEKHLAIIEEANSRGADLVVFPELSLTGYVLQDLTPMVACRPRVDDPVFAPLLAASQRLDIVVGFVEEDVRNRFYIAAAYLSRGKVLHVHRKVYLPTYGLFDEGRFFAWGDTVQAFDTSYGRVGMLICEDFWHASPPYLLWLDGADLFIFMSASPGRGVTGKEVLDSSRWVNHILRAYASLYTSFVAHTNRVGFEDGLNFWGQAALYDPNGDLLAEGPAFEEALTLVEIDLNQLHRTRARLPLLRDERTALVQRELNRIVSDRTHFSGR</sequence>
<feature type="domain" description="CN hydrolase" evidence="2">
    <location>
        <begin position="3"/>
        <end position="251"/>
    </location>
</feature>
<dbReference type="PANTHER" id="PTHR43674:SF2">
    <property type="entry name" value="BETA-UREIDOPROPIONASE"/>
    <property type="match status" value="1"/>
</dbReference>
<gene>
    <name evidence="3" type="ordered locus">ANT_07760</name>
</gene>
<dbReference type="EMBL" id="AP012029">
    <property type="protein sequence ID" value="BAJ62810.1"/>
    <property type="molecule type" value="Genomic_DNA"/>
</dbReference>
<dbReference type="STRING" id="926569.ANT_07760"/>
<evidence type="ECO:0000313" key="4">
    <source>
        <dbReference type="Proteomes" id="UP000008922"/>
    </source>
</evidence>
<dbReference type="AlphaFoldDB" id="E8N2K4"/>
<keyword evidence="1 3" id="KW-0378">Hydrolase</keyword>
<keyword evidence="4" id="KW-1185">Reference proteome</keyword>
<evidence type="ECO:0000256" key="1">
    <source>
        <dbReference type="ARBA" id="ARBA00022801"/>
    </source>
</evidence>
<dbReference type="Gene3D" id="3.60.110.10">
    <property type="entry name" value="Carbon-nitrogen hydrolase"/>
    <property type="match status" value="1"/>
</dbReference>
<dbReference type="Proteomes" id="UP000008922">
    <property type="component" value="Chromosome"/>
</dbReference>
<organism evidence="3 4">
    <name type="scientific">Anaerolinea thermophila (strain DSM 14523 / JCM 11388 / NBRC 100420 / UNI-1)</name>
    <dbReference type="NCBI Taxonomy" id="926569"/>
    <lineage>
        <taxon>Bacteria</taxon>
        <taxon>Bacillati</taxon>
        <taxon>Chloroflexota</taxon>
        <taxon>Anaerolineae</taxon>
        <taxon>Anaerolineales</taxon>
        <taxon>Anaerolineaceae</taxon>
        <taxon>Anaerolinea</taxon>
    </lineage>
</organism>
<dbReference type="GO" id="GO:0033388">
    <property type="term" value="P:putrescine biosynthetic process from arginine"/>
    <property type="evidence" value="ECO:0007669"/>
    <property type="project" value="TreeGrafter"/>
</dbReference>
<dbReference type="GO" id="GO:0050126">
    <property type="term" value="F:N-carbamoylputrescine amidase activity"/>
    <property type="evidence" value="ECO:0007669"/>
    <property type="project" value="TreeGrafter"/>
</dbReference>
<dbReference type="InParanoid" id="E8N2K4"/>
<accession>E8N2K4</accession>
<dbReference type="KEGG" id="atm:ANT_07760"/>